<dbReference type="InterPro" id="IPR042150">
    <property type="entry name" value="MmRce1-like"/>
</dbReference>
<keyword evidence="1" id="KW-0472">Membrane</keyword>
<dbReference type="STRING" id="1434111.MSLAZ_0710"/>
<feature type="transmembrane region" description="Helical" evidence="1">
    <location>
        <begin position="38"/>
        <end position="60"/>
    </location>
</feature>
<dbReference type="AlphaFoldDB" id="A0A0E3S1M6"/>
<protein>
    <recommendedName>
        <fullName evidence="2">CAAX prenyl protease 2/Lysostaphin resistance protein A-like domain-containing protein</fullName>
    </recommendedName>
</protein>
<dbReference type="GeneID" id="24805410"/>
<reference evidence="3 4" key="1">
    <citation type="submission" date="2014-07" db="EMBL/GenBank/DDBJ databases">
        <title>Methanogenic archaea and the global carbon cycle.</title>
        <authorList>
            <person name="Henriksen J.R."/>
            <person name="Luke J."/>
            <person name="Reinhart S."/>
            <person name="Benedict M.N."/>
            <person name="Youngblut N.D."/>
            <person name="Metcalf M.E."/>
            <person name="Whitaker R.J."/>
            <person name="Metcalf W.W."/>
        </authorList>
    </citation>
    <scope>NUCLEOTIDE SEQUENCE [LARGE SCALE GENOMIC DNA]</scope>
    <source>
        <strain evidence="3 4">Z-7289</strain>
    </source>
</reference>
<dbReference type="PANTHER" id="PTHR35797">
    <property type="entry name" value="PROTEASE-RELATED"/>
    <property type="match status" value="1"/>
</dbReference>
<evidence type="ECO:0000256" key="1">
    <source>
        <dbReference type="SAM" id="Phobius"/>
    </source>
</evidence>
<dbReference type="NCBIfam" id="NF041656">
    <property type="entry name" value="CPBP_MmRce1"/>
    <property type="match status" value="1"/>
</dbReference>
<dbReference type="RefSeq" id="WP_048124762.1">
    <property type="nucleotide sequence ID" value="NZ_CP009515.1"/>
</dbReference>
<dbReference type="GO" id="GO:0004175">
    <property type="term" value="F:endopeptidase activity"/>
    <property type="evidence" value="ECO:0007669"/>
    <property type="project" value="UniProtKB-ARBA"/>
</dbReference>
<dbReference type="EMBL" id="CP009515">
    <property type="protein sequence ID" value="AKB73971.1"/>
    <property type="molecule type" value="Genomic_DNA"/>
</dbReference>
<dbReference type="GO" id="GO:0080120">
    <property type="term" value="P:CAAX-box protein maturation"/>
    <property type="evidence" value="ECO:0007669"/>
    <property type="project" value="UniProtKB-ARBA"/>
</dbReference>
<name>A0A0E3S1M6_9EURY</name>
<evidence type="ECO:0000313" key="4">
    <source>
        <dbReference type="Proteomes" id="UP000033072"/>
    </source>
</evidence>
<keyword evidence="1" id="KW-0812">Transmembrane</keyword>
<accession>A0A0E3S1M6</accession>
<dbReference type="InterPro" id="IPR003675">
    <property type="entry name" value="Rce1/LyrA-like_dom"/>
</dbReference>
<dbReference type="KEGG" id="mls:MSLAZ_0710"/>
<dbReference type="Proteomes" id="UP000033072">
    <property type="component" value="Chromosome"/>
</dbReference>
<feature type="transmembrane region" description="Helical" evidence="1">
    <location>
        <begin position="125"/>
        <end position="144"/>
    </location>
</feature>
<organism evidence="3 4">
    <name type="scientific">Methanosarcina lacustris Z-7289</name>
    <dbReference type="NCBI Taxonomy" id="1434111"/>
    <lineage>
        <taxon>Archaea</taxon>
        <taxon>Methanobacteriati</taxon>
        <taxon>Methanobacteriota</taxon>
        <taxon>Stenosarchaea group</taxon>
        <taxon>Methanomicrobia</taxon>
        <taxon>Methanosarcinales</taxon>
        <taxon>Methanosarcinaceae</taxon>
        <taxon>Methanosarcina</taxon>
    </lineage>
</organism>
<dbReference type="Pfam" id="PF02517">
    <property type="entry name" value="Rce1-like"/>
    <property type="match status" value="1"/>
</dbReference>
<feature type="domain" description="CAAX prenyl protease 2/Lysostaphin resistance protein A-like" evidence="2">
    <location>
        <begin position="126"/>
        <end position="233"/>
    </location>
</feature>
<evidence type="ECO:0000313" key="3">
    <source>
        <dbReference type="EMBL" id="AKB73971.1"/>
    </source>
</evidence>
<keyword evidence="4" id="KW-1185">Reference proteome</keyword>
<proteinExistence type="predicted"/>
<feature type="transmembrane region" description="Helical" evidence="1">
    <location>
        <begin position="81"/>
        <end position="105"/>
    </location>
</feature>
<feature type="transmembrane region" description="Helical" evidence="1">
    <location>
        <begin position="192"/>
        <end position="213"/>
    </location>
</feature>
<feature type="transmembrane region" description="Helical" evidence="1">
    <location>
        <begin position="12"/>
        <end position="32"/>
    </location>
</feature>
<keyword evidence="1" id="KW-1133">Transmembrane helix</keyword>
<dbReference type="HOGENOM" id="CLU_064706_2_0_2"/>
<feature type="transmembrane region" description="Helical" evidence="1">
    <location>
        <begin position="156"/>
        <end position="172"/>
    </location>
</feature>
<gene>
    <name evidence="3" type="ORF">MSLAZ_0710</name>
</gene>
<sequence length="290" mass="33208">MIPNYRYKPGAYYITIFIITYALWFAGAYLSFQDEESGLYILLILSGLMVPFLIALFMIFTSKNSDLKKDFINRFINLRLIRPKVLLVFCLLMPLTVLVSIFLSLPFGGSTSQFQFAEGYSFSSGFVPAFLTLILASTFEELGWRGYGFESLHSRYTFFTASIVFSILWSLWHFPLIFVNNLYQYVVFHENFWYGVNFFVSIIPAGVIISWIYIKNGKSVLAAIIIHICINFLQEALQMTQFSKCIETVVITVVAAIILISDKETFFSKEHLTNGVDELPRMTGSPELTE</sequence>
<dbReference type="PATRIC" id="fig|1434111.4.peg.892"/>
<evidence type="ECO:0000259" key="2">
    <source>
        <dbReference type="Pfam" id="PF02517"/>
    </source>
</evidence>
<dbReference type="PANTHER" id="PTHR35797:SF1">
    <property type="entry name" value="PROTEASE"/>
    <property type="match status" value="1"/>
</dbReference>
<dbReference type="OrthoDB" id="28575at2157"/>